<dbReference type="PANTHER" id="PTHR33495">
    <property type="entry name" value="ANTI-SIGMA FACTOR ANTAGONIST TM_1081-RELATED-RELATED"/>
    <property type="match status" value="1"/>
</dbReference>
<evidence type="ECO:0000256" key="2">
    <source>
        <dbReference type="RuleBase" id="RU003749"/>
    </source>
</evidence>
<reference evidence="4 5" key="1">
    <citation type="submission" date="2021-01" db="EMBL/GenBank/DDBJ databases">
        <title>Whole genome shotgun sequence of Plantactinospora endophytica NBRC 110450.</title>
        <authorList>
            <person name="Komaki H."/>
            <person name="Tamura T."/>
        </authorList>
    </citation>
    <scope>NUCLEOTIDE SEQUENCE [LARGE SCALE GENOMIC DNA]</scope>
    <source>
        <strain evidence="4 5">NBRC 110450</strain>
    </source>
</reference>
<proteinExistence type="inferred from homology"/>
<dbReference type="SUPFAM" id="SSF52091">
    <property type="entry name" value="SpoIIaa-like"/>
    <property type="match status" value="1"/>
</dbReference>
<accession>A0ABQ4DY16</accession>
<organism evidence="4 5">
    <name type="scientific">Plantactinospora endophytica</name>
    <dbReference type="NCBI Taxonomy" id="673535"/>
    <lineage>
        <taxon>Bacteria</taxon>
        <taxon>Bacillati</taxon>
        <taxon>Actinomycetota</taxon>
        <taxon>Actinomycetes</taxon>
        <taxon>Micromonosporales</taxon>
        <taxon>Micromonosporaceae</taxon>
        <taxon>Plantactinospora</taxon>
    </lineage>
</organism>
<dbReference type="PROSITE" id="PS50801">
    <property type="entry name" value="STAS"/>
    <property type="match status" value="1"/>
</dbReference>
<evidence type="ECO:0000313" key="4">
    <source>
        <dbReference type="EMBL" id="GIG87339.1"/>
    </source>
</evidence>
<gene>
    <name evidence="4" type="ORF">Pen02_22750</name>
</gene>
<dbReference type="InterPro" id="IPR058548">
    <property type="entry name" value="MlaB-like_STAS"/>
</dbReference>
<dbReference type="Gene3D" id="3.30.750.24">
    <property type="entry name" value="STAS domain"/>
    <property type="match status" value="1"/>
</dbReference>
<comment type="similarity">
    <text evidence="1 2">Belongs to the anti-sigma-factor antagonist family.</text>
</comment>
<evidence type="ECO:0000313" key="5">
    <source>
        <dbReference type="Proteomes" id="UP000646749"/>
    </source>
</evidence>
<name>A0ABQ4DY16_9ACTN</name>
<dbReference type="NCBIfam" id="TIGR00377">
    <property type="entry name" value="ant_ant_sig"/>
    <property type="match status" value="1"/>
</dbReference>
<dbReference type="CDD" id="cd07043">
    <property type="entry name" value="STAS_anti-anti-sigma_factors"/>
    <property type="match status" value="1"/>
</dbReference>
<dbReference type="EMBL" id="BONW01000010">
    <property type="protein sequence ID" value="GIG87339.1"/>
    <property type="molecule type" value="Genomic_DNA"/>
</dbReference>
<dbReference type="InterPro" id="IPR036513">
    <property type="entry name" value="STAS_dom_sf"/>
</dbReference>
<feature type="domain" description="STAS" evidence="3">
    <location>
        <begin position="18"/>
        <end position="129"/>
    </location>
</feature>
<dbReference type="InterPro" id="IPR003658">
    <property type="entry name" value="Anti-sigma_ant"/>
</dbReference>
<dbReference type="Pfam" id="PF13466">
    <property type="entry name" value="STAS_2"/>
    <property type="match status" value="1"/>
</dbReference>
<evidence type="ECO:0000256" key="1">
    <source>
        <dbReference type="ARBA" id="ARBA00009013"/>
    </source>
</evidence>
<dbReference type="Proteomes" id="UP000646749">
    <property type="component" value="Unassembled WGS sequence"/>
</dbReference>
<sequence length="129" mass="14140">MPDCKYWLVERTEAGVVFSVRYVVHPKIVRLHLAGELDVTTAPELSAQIDALLDAGHRRLLVDLAELAFCDSSGLAAFVRGDDRAGSLGGWLRLTGATGRVARVLAISGLDELFRYDQERHDPAPLADR</sequence>
<keyword evidence="5" id="KW-1185">Reference proteome</keyword>
<protein>
    <recommendedName>
        <fullName evidence="2">Anti-sigma factor antagonist</fullName>
    </recommendedName>
</protein>
<dbReference type="InterPro" id="IPR002645">
    <property type="entry name" value="STAS_dom"/>
</dbReference>
<comment type="caution">
    <text evidence="4">The sequence shown here is derived from an EMBL/GenBank/DDBJ whole genome shotgun (WGS) entry which is preliminary data.</text>
</comment>
<evidence type="ECO:0000259" key="3">
    <source>
        <dbReference type="PROSITE" id="PS50801"/>
    </source>
</evidence>
<dbReference type="PANTHER" id="PTHR33495:SF2">
    <property type="entry name" value="ANTI-SIGMA FACTOR ANTAGONIST TM_1081-RELATED"/>
    <property type="match status" value="1"/>
</dbReference>